<dbReference type="EMBL" id="JADBEJ010000001">
    <property type="protein sequence ID" value="MBE1573516.1"/>
    <property type="molecule type" value="Genomic_DNA"/>
</dbReference>
<evidence type="ECO:0000313" key="2">
    <source>
        <dbReference type="Proteomes" id="UP000656548"/>
    </source>
</evidence>
<protein>
    <submittedName>
        <fullName evidence="1">Uncharacterized protein</fullName>
    </submittedName>
</protein>
<dbReference type="RefSeq" id="WP_192741319.1">
    <property type="nucleotide sequence ID" value="NZ_JADBEJ010000001.1"/>
</dbReference>
<name>A0ABR9KYS2_9PSEU</name>
<comment type="caution">
    <text evidence="1">The sequence shown here is derived from an EMBL/GenBank/DDBJ whole genome shotgun (WGS) entry which is preliminary data.</text>
</comment>
<dbReference type="Proteomes" id="UP000656548">
    <property type="component" value="Unassembled WGS sequence"/>
</dbReference>
<accession>A0ABR9KYS2</accession>
<evidence type="ECO:0000313" key="1">
    <source>
        <dbReference type="EMBL" id="MBE1573516.1"/>
    </source>
</evidence>
<keyword evidence="2" id="KW-1185">Reference proteome</keyword>
<gene>
    <name evidence="1" type="ORF">H4W30_000545</name>
</gene>
<sequence length="108" mass="11753">MLTAGALPLAAIGTAAKIVSIASGFLAAGANGMRYGWESSEFHTALGKAMVNTVFTGIGAIKINKRSLPEGWSAIPQTLLERHYQKIGSWTWDKFDDTFGWLHRLFNP</sequence>
<organism evidence="1 2">
    <name type="scientific">Amycolatopsis roodepoortensis</name>
    <dbReference type="NCBI Taxonomy" id="700274"/>
    <lineage>
        <taxon>Bacteria</taxon>
        <taxon>Bacillati</taxon>
        <taxon>Actinomycetota</taxon>
        <taxon>Actinomycetes</taxon>
        <taxon>Pseudonocardiales</taxon>
        <taxon>Pseudonocardiaceae</taxon>
        <taxon>Amycolatopsis</taxon>
    </lineage>
</organism>
<reference evidence="1 2" key="1">
    <citation type="submission" date="2020-10" db="EMBL/GenBank/DDBJ databases">
        <title>Sequencing the genomes of 1000 actinobacteria strains.</title>
        <authorList>
            <person name="Klenk H.-P."/>
        </authorList>
    </citation>
    <scope>NUCLEOTIDE SEQUENCE [LARGE SCALE GENOMIC DNA]</scope>
    <source>
        <strain evidence="1 2">DSM 46661</strain>
    </source>
</reference>
<proteinExistence type="predicted"/>